<sequence>ANELNIPELPTLICYFLFDQLHADGHRSSANVPLQIMPVYRGRIDVFNSAMATFFAP</sequence>
<dbReference type="InParanoid" id="A0A0D0DCH1"/>
<reference evidence="1 2" key="1">
    <citation type="submission" date="2014-04" db="EMBL/GenBank/DDBJ databases">
        <authorList>
            <consortium name="DOE Joint Genome Institute"/>
            <person name="Kuo A."/>
            <person name="Kohler A."/>
            <person name="Jargeat P."/>
            <person name="Nagy L.G."/>
            <person name="Floudas D."/>
            <person name="Copeland A."/>
            <person name="Barry K.W."/>
            <person name="Cichocki N."/>
            <person name="Veneault-Fourrey C."/>
            <person name="LaButti K."/>
            <person name="Lindquist E.A."/>
            <person name="Lipzen A."/>
            <person name="Lundell T."/>
            <person name="Morin E."/>
            <person name="Murat C."/>
            <person name="Sun H."/>
            <person name="Tunlid A."/>
            <person name="Henrissat B."/>
            <person name="Grigoriev I.V."/>
            <person name="Hibbett D.S."/>
            <person name="Martin F."/>
            <person name="Nordberg H.P."/>
            <person name="Cantor M.N."/>
            <person name="Hua S.X."/>
        </authorList>
    </citation>
    <scope>NUCLEOTIDE SEQUENCE [LARGE SCALE GENOMIC DNA]</scope>
    <source>
        <strain evidence="1 2">Ve08.2h10</strain>
    </source>
</reference>
<dbReference type="Proteomes" id="UP000054538">
    <property type="component" value="Unassembled WGS sequence"/>
</dbReference>
<keyword evidence="2" id="KW-1185">Reference proteome</keyword>
<name>A0A0D0DCH1_9AGAM</name>
<evidence type="ECO:0000313" key="2">
    <source>
        <dbReference type="Proteomes" id="UP000054538"/>
    </source>
</evidence>
<evidence type="ECO:0000313" key="1">
    <source>
        <dbReference type="EMBL" id="KIK78374.1"/>
    </source>
</evidence>
<dbReference type="AlphaFoldDB" id="A0A0D0DCH1"/>
<feature type="non-terminal residue" evidence="1">
    <location>
        <position position="1"/>
    </location>
</feature>
<dbReference type="OrthoDB" id="2678360at2759"/>
<protein>
    <submittedName>
        <fullName evidence="1">Uncharacterized protein</fullName>
    </submittedName>
</protein>
<accession>A0A0D0DCH1</accession>
<gene>
    <name evidence="1" type="ORF">PAXRUDRAFT_43848</name>
</gene>
<dbReference type="EMBL" id="KN826613">
    <property type="protein sequence ID" value="KIK78374.1"/>
    <property type="molecule type" value="Genomic_DNA"/>
</dbReference>
<organism evidence="1 2">
    <name type="scientific">Paxillus rubicundulus Ve08.2h10</name>
    <dbReference type="NCBI Taxonomy" id="930991"/>
    <lineage>
        <taxon>Eukaryota</taxon>
        <taxon>Fungi</taxon>
        <taxon>Dikarya</taxon>
        <taxon>Basidiomycota</taxon>
        <taxon>Agaricomycotina</taxon>
        <taxon>Agaricomycetes</taxon>
        <taxon>Agaricomycetidae</taxon>
        <taxon>Boletales</taxon>
        <taxon>Paxilineae</taxon>
        <taxon>Paxillaceae</taxon>
        <taxon>Paxillus</taxon>
    </lineage>
</organism>
<dbReference type="HOGENOM" id="CLU_006344_15_2_1"/>
<reference evidence="2" key="2">
    <citation type="submission" date="2015-01" db="EMBL/GenBank/DDBJ databases">
        <title>Evolutionary Origins and Diversification of the Mycorrhizal Mutualists.</title>
        <authorList>
            <consortium name="DOE Joint Genome Institute"/>
            <consortium name="Mycorrhizal Genomics Consortium"/>
            <person name="Kohler A."/>
            <person name="Kuo A."/>
            <person name="Nagy L.G."/>
            <person name="Floudas D."/>
            <person name="Copeland A."/>
            <person name="Barry K.W."/>
            <person name="Cichocki N."/>
            <person name="Veneault-Fourrey C."/>
            <person name="LaButti K."/>
            <person name="Lindquist E.A."/>
            <person name="Lipzen A."/>
            <person name="Lundell T."/>
            <person name="Morin E."/>
            <person name="Murat C."/>
            <person name="Riley R."/>
            <person name="Ohm R."/>
            <person name="Sun H."/>
            <person name="Tunlid A."/>
            <person name="Henrissat B."/>
            <person name="Grigoriev I.V."/>
            <person name="Hibbett D.S."/>
            <person name="Martin F."/>
        </authorList>
    </citation>
    <scope>NUCLEOTIDE SEQUENCE [LARGE SCALE GENOMIC DNA]</scope>
    <source>
        <strain evidence="2">Ve08.2h10</strain>
    </source>
</reference>
<feature type="non-terminal residue" evidence="1">
    <location>
        <position position="57"/>
    </location>
</feature>
<proteinExistence type="predicted"/>